<dbReference type="RefSeq" id="WP_264848408.1">
    <property type="nucleotide sequence ID" value="NZ_BRXR01000001.1"/>
</dbReference>
<organism evidence="1 2">
    <name type="scientific">Clostridium omnivorum</name>
    <dbReference type="NCBI Taxonomy" id="1604902"/>
    <lineage>
        <taxon>Bacteria</taxon>
        <taxon>Bacillati</taxon>
        <taxon>Bacillota</taxon>
        <taxon>Clostridia</taxon>
        <taxon>Eubacteriales</taxon>
        <taxon>Clostridiaceae</taxon>
        <taxon>Clostridium</taxon>
    </lineage>
</organism>
<keyword evidence="2" id="KW-1185">Reference proteome</keyword>
<dbReference type="Gene3D" id="1.20.1260.10">
    <property type="match status" value="1"/>
</dbReference>
<dbReference type="CDD" id="cd00657">
    <property type="entry name" value="Ferritin_like"/>
    <property type="match status" value="1"/>
</dbReference>
<reference evidence="1 2" key="1">
    <citation type="journal article" date="2024" name="Int. J. Syst. Evol. Microbiol.">
        <title>Clostridium omnivorum sp. nov., isolated from anoxic soil under the treatment of reductive soil disinfestation.</title>
        <authorList>
            <person name="Ueki A."/>
            <person name="Tonouchi A."/>
            <person name="Kaku N."/>
            <person name="Honma S."/>
            <person name="Ueki K."/>
        </authorList>
    </citation>
    <scope>NUCLEOTIDE SEQUENCE [LARGE SCALE GENOMIC DNA]</scope>
    <source>
        <strain evidence="1 2">E14</strain>
    </source>
</reference>
<protein>
    <recommendedName>
        <fullName evidence="3">Rubrerythrin</fullName>
    </recommendedName>
</protein>
<proteinExistence type="predicted"/>
<evidence type="ECO:0000313" key="2">
    <source>
        <dbReference type="Proteomes" id="UP001208567"/>
    </source>
</evidence>
<gene>
    <name evidence="1" type="ORF">bsdE14_05330</name>
</gene>
<comment type="caution">
    <text evidence="1">The sequence shown here is derived from an EMBL/GenBank/DDBJ whole genome shotgun (WGS) entry which is preliminary data.</text>
</comment>
<name>A0ABQ5N1Q1_9CLOT</name>
<dbReference type="SUPFAM" id="SSF47240">
    <property type="entry name" value="Ferritin-like"/>
    <property type="match status" value="1"/>
</dbReference>
<dbReference type="InterPro" id="IPR009078">
    <property type="entry name" value="Ferritin-like_SF"/>
</dbReference>
<evidence type="ECO:0000313" key="1">
    <source>
        <dbReference type="EMBL" id="GLC29123.1"/>
    </source>
</evidence>
<sequence>MYYSPNMNYYNRAMNMPKEDNVLELIKEAMKDERHDRIKYKNMMDMAKSEKVRKQIEFAYNDEGKHYKMFQKIYFMLTGKTIDIPAPKVEEYSKLIDAVETSINGELAAVELYRKIQSMLPNMQLRDMLFEILTDEQEHAARFIYIYSMLKD</sequence>
<dbReference type="Proteomes" id="UP001208567">
    <property type="component" value="Unassembled WGS sequence"/>
</dbReference>
<dbReference type="Gene3D" id="6.10.140.1960">
    <property type="match status" value="1"/>
</dbReference>
<dbReference type="InterPro" id="IPR012347">
    <property type="entry name" value="Ferritin-like"/>
</dbReference>
<evidence type="ECO:0008006" key="3">
    <source>
        <dbReference type="Google" id="ProtNLM"/>
    </source>
</evidence>
<accession>A0ABQ5N1Q1</accession>
<dbReference type="EMBL" id="BRXR01000001">
    <property type="protein sequence ID" value="GLC29123.1"/>
    <property type="molecule type" value="Genomic_DNA"/>
</dbReference>